<dbReference type="PANTHER" id="PTHR46796">
    <property type="entry name" value="HTH-TYPE TRANSCRIPTIONAL ACTIVATOR RHAS-RELATED"/>
    <property type="match status" value="1"/>
</dbReference>
<protein>
    <submittedName>
        <fullName evidence="5">Helix-turn-helix domain-containing protein</fullName>
    </submittedName>
</protein>
<evidence type="ECO:0000256" key="3">
    <source>
        <dbReference type="ARBA" id="ARBA00023163"/>
    </source>
</evidence>
<evidence type="ECO:0000256" key="1">
    <source>
        <dbReference type="ARBA" id="ARBA00023015"/>
    </source>
</evidence>
<reference evidence="6" key="1">
    <citation type="journal article" date="2019" name="Int. J. Syst. Evol. Microbiol.">
        <title>The Global Catalogue of Microorganisms (GCM) 10K type strain sequencing project: providing services to taxonomists for standard genome sequencing and annotation.</title>
        <authorList>
            <consortium name="The Broad Institute Genomics Platform"/>
            <consortium name="The Broad Institute Genome Sequencing Center for Infectious Disease"/>
            <person name="Wu L."/>
            <person name="Ma J."/>
        </authorList>
    </citation>
    <scope>NUCLEOTIDE SEQUENCE [LARGE SCALE GENOMIC DNA]</scope>
    <source>
        <strain evidence="6">CCUG 49584</strain>
    </source>
</reference>
<dbReference type="InterPro" id="IPR009057">
    <property type="entry name" value="Homeodomain-like_sf"/>
</dbReference>
<keyword evidence="2" id="KW-0238">DNA-binding</keyword>
<organism evidence="5 6">
    <name type="scientific">Pseudochrobactrum kiredjianiae</name>
    <dbReference type="NCBI Taxonomy" id="386305"/>
    <lineage>
        <taxon>Bacteria</taxon>
        <taxon>Pseudomonadati</taxon>
        <taxon>Pseudomonadota</taxon>
        <taxon>Alphaproteobacteria</taxon>
        <taxon>Hyphomicrobiales</taxon>
        <taxon>Brucellaceae</taxon>
        <taxon>Pseudochrobactrum</taxon>
    </lineage>
</organism>
<dbReference type="Gene3D" id="1.10.10.60">
    <property type="entry name" value="Homeodomain-like"/>
    <property type="match status" value="1"/>
</dbReference>
<accession>A0ABW3V3D5</accession>
<proteinExistence type="predicted"/>
<feature type="domain" description="HTH araC/xylS-type" evidence="4">
    <location>
        <begin position="12"/>
        <end position="61"/>
    </location>
</feature>
<evidence type="ECO:0000256" key="2">
    <source>
        <dbReference type="ARBA" id="ARBA00023125"/>
    </source>
</evidence>
<dbReference type="InterPro" id="IPR050204">
    <property type="entry name" value="AraC_XylS_family_regulators"/>
</dbReference>
<dbReference type="EMBL" id="JBHTMA010000018">
    <property type="protein sequence ID" value="MFD1226305.1"/>
    <property type="molecule type" value="Genomic_DNA"/>
</dbReference>
<dbReference type="RefSeq" id="WP_374807252.1">
    <property type="nucleotide sequence ID" value="NZ_JAUCBM010000032.1"/>
</dbReference>
<dbReference type="SMART" id="SM00342">
    <property type="entry name" value="HTH_ARAC"/>
    <property type="match status" value="1"/>
</dbReference>
<dbReference type="InterPro" id="IPR018060">
    <property type="entry name" value="HTH_AraC"/>
</dbReference>
<sequence length="63" mass="6714">MKLGSLNGGRPQRRLQRARKMIAGGTALADAAQAAGFADQSHMTRLFARTYGMSPGIYATAMN</sequence>
<dbReference type="Pfam" id="PF12833">
    <property type="entry name" value="HTH_18"/>
    <property type="match status" value="1"/>
</dbReference>
<keyword evidence="3" id="KW-0804">Transcription</keyword>
<comment type="caution">
    <text evidence="5">The sequence shown here is derived from an EMBL/GenBank/DDBJ whole genome shotgun (WGS) entry which is preliminary data.</text>
</comment>
<evidence type="ECO:0000259" key="4">
    <source>
        <dbReference type="PROSITE" id="PS01124"/>
    </source>
</evidence>
<keyword evidence="6" id="KW-1185">Reference proteome</keyword>
<evidence type="ECO:0000313" key="6">
    <source>
        <dbReference type="Proteomes" id="UP001597263"/>
    </source>
</evidence>
<name>A0ABW3V3D5_9HYPH</name>
<dbReference type="PANTHER" id="PTHR46796:SF2">
    <property type="entry name" value="TRANSCRIPTIONAL REGULATORY PROTEIN"/>
    <property type="match status" value="1"/>
</dbReference>
<gene>
    <name evidence="5" type="ORF">ACFQ35_03885</name>
</gene>
<evidence type="ECO:0000313" key="5">
    <source>
        <dbReference type="EMBL" id="MFD1226305.1"/>
    </source>
</evidence>
<dbReference type="SUPFAM" id="SSF46689">
    <property type="entry name" value="Homeodomain-like"/>
    <property type="match status" value="1"/>
</dbReference>
<dbReference type="Proteomes" id="UP001597263">
    <property type="component" value="Unassembled WGS sequence"/>
</dbReference>
<keyword evidence="1" id="KW-0805">Transcription regulation</keyword>
<dbReference type="PROSITE" id="PS01124">
    <property type="entry name" value="HTH_ARAC_FAMILY_2"/>
    <property type="match status" value="1"/>
</dbReference>